<name>A0A1G4JA67_9SACH</name>
<feature type="compositionally biased region" description="Basic and acidic residues" evidence="1">
    <location>
        <begin position="58"/>
        <end position="75"/>
    </location>
</feature>
<dbReference type="InterPro" id="IPR016095">
    <property type="entry name" value="Ribosomal_uL1_3-a/b-sand"/>
</dbReference>
<dbReference type="Gene3D" id="3.40.50.790">
    <property type="match status" value="1"/>
</dbReference>
<sequence length="414" mass="45276">MAKGTPIKKGRGSKNGTPVSTPPVKTKKASSRISTPASTPGSTPSKTKKKAVKSSGKQGEKLVLKSKDAPVAAKKPESVIPKDRIVRAVQELQKFVESEKAKTEDSNQLLDDGELDRQVELIAVNTTSFTDNRKVFKPRLFKIEHSLFKPWKDASETAVKDFKTLLILKDQDASKCSEDQLYEQLHESGITVNAVISGNDLKTKYKALEKRRAFVQDFSLILADDSVVTALPKLLGGKAYEKVATTPIPIKTNKNGGFSLTSLVNSIKKIYLNTLPAKMPRGTTLNAHLGDLEWFSADALAANVLAVAEQLIESSQIRSIFLKVNKSPVLPLYYNQNVLDSLTKQADAEVKDKALKKFTIAGTELELSNFDAALMEIANPDELDKVFASRINKAKKRAAAEEPEQGVLAKKTKA</sequence>
<feature type="compositionally biased region" description="Basic residues" evidence="1">
    <location>
        <begin position="1"/>
        <end position="12"/>
    </location>
</feature>
<evidence type="ECO:0000256" key="1">
    <source>
        <dbReference type="SAM" id="MobiDB-lite"/>
    </source>
</evidence>
<dbReference type="EMBL" id="LT598482">
    <property type="protein sequence ID" value="SCU86925.1"/>
    <property type="molecule type" value="Genomic_DNA"/>
</dbReference>
<dbReference type="Pfam" id="PF00687">
    <property type="entry name" value="Ribosomal_L1"/>
    <property type="match status" value="1"/>
</dbReference>
<dbReference type="SUPFAM" id="SSF56808">
    <property type="entry name" value="Ribosomal protein L1"/>
    <property type="match status" value="1"/>
</dbReference>
<reference evidence="3" key="1">
    <citation type="submission" date="2016-03" db="EMBL/GenBank/DDBJ databases">
        <authorList>
            <person name="Devillers Hugo."/>
        </authorList>
    </citation>
    <scope>NUCLEOTIDE SEQUENCE [LARGE SCALE GENOMIC DNA]</scope>
</reference>
<evidence type="ECO:0000313" key="3">
    <source>
        <dbReference type="Proteomes" id="UP000191144"/>
    </source>
</evidence>
<dbReference type="AlphaFoldDB" id="A0A1G4JA67"/>
<protein>
    <submittedName>
        <fullName evidence="2">LAME_0D08130g1_1</fullName>
    </submittedName>
</protein>
<dbReference type="InterPro" id="IPR028364">
    <property type="entry name" value="Ribosomal_uL1/biogenesis"/>
</dbReference>
<dbReference type="Proteomes" id="UP000191144">
    <property type="component" value="Chromosome D"/>
</dbReference>
<feature type="compositionally biased region" description="Low complexity" evidence="1">
    <location>
        <begin position="34"/>
        <end position="45"/>
    </location>
</feature>
<keyword evidence="3" id="KW-1185">Reference proteome</keyword>
<dbReference type="InterPro" id="IPR023674">
    <property type="entry name" value="Ribosomal_uL1-like"/>
</dbReference>
<feature type="region of interest" description="Disordered" evidence="1">
    <location>
        <begin position="1"/>
        <end position="75"/>
    </location>
</feature>
<gene>
    <name evidence="2" type="ORF">LAME_0D08130G</name>
</gene>
<proteinExistence type="predicted"/>
<dbReference type="OrthoDB" id="10251727at2759"/>
<accession>A0A1G4JA67</accession>
<evidence type="ECO:0000313" key="2">
    <source>
        <dbReference type="EMBL" id="SCU86925.1"/>
    </source>
</evidence>
<organism evidence="2 3">
    <name type="scientific">Lachancea meyersii CBS 8951</name>
    <dbReference type="NCBI Taxonomy" id="1266667"/>
    <lineage>
        <taxon>Eukaryota</taxon>
        <taxon>Fungi</taxon>
        <taxon>Dikarya</taxon>
        <taxon>Ascomycota</taxon>
        <taxon>Saccharomycotina</taxon>
        <taxon>Saccharomycetes</taxon>
        <taxon>Saccharomycetales</taxon>
        <taxon>Saccharomycetaceae</taxon>
        <taxon>Lachancea</taxon>
    </lineage>
</organism>